<feature type="non-terminal residue" evidence="1">
    <location>
        <position position="1"/>
    </location>
</feature>
<evidence type="ECO:0000313" key="2">
    <source>
        <dbReference type="Proteomes" id="UP000789342"/>
    </source>
</evidence>
<organism evidence="1 2">
    <name type="scientific">Acaulospora morrowiae</name>
    <dbReference type="NCBI Taxonomy" id="94023"/>
    <lineage>
        <taxon>Eukaryota</taxon>
        <taxon>Fungi</taxon>
        <taxon>Fungi incertae sedis</taxon>
        <taxon>Mucoromycota</taxon>
        <taxon>Glomeromycotina</taxon>
        <taxon>Glomeromycetes</taxon>
        <taxon>Diversisporales</taxon>
        <taxon>Acaulosporaceae</taxon>
        <taxon>Acaulospora</taxon>
    </lineage>
</organism>
<feature type="non-terminal residue" evidence="1">
    <location>
        <position position="101"/>
    </location>
</feature>
<sequence length="101" mass="11571">LSEINPSGHRLGPISTRMFNAEQNSQLEDIHEEKNIMSFKTEDGRLGKAAIDNAKDVFRNMKSIFLSILEVTSEEFDEIIDTFEKELEDNNSYLDVIRAYG</sequence>
<protein>
    <submittedName>
        <fullName evidence="1">13690_t:CDS:1</fullName>
    </submittedName>
</protein>
<accession>A0A9N9I9I1</accession>
<dbReference type="Proteomes" id="UP000789342">
    <property type="component" value="Unassembled WGS sequence"/>
</dbReference>
<evidence type="ECO:0000313" key="1">
    <source>
        <dbReference type="EMBL" id="CAG8726319.1"/>
    </source>
</evidence>
<comment type="caution">
    <text evidence="1">The sequence shown here is derived from an EMBL/GenBank/DDBJ whole genome shotgun (WGS) entry which is preliminary data.</text>
</comment>
<name>A0A9N9I9I1_9GLOM</name>
<reference evidence="1" key="1">
    <citation type="submission" date="2021-06" db="EMBL/GenBank/DDBJ databases">
        <authorList>
            <person name="Kallberg Y."/>
            <person name="Tangrot J."/>
            <person name="Rosling A."/>
        </authorList>
    </citation>
    <scope>NUCLEOTIDE SEQUENCE</scope>
    <source>
        <strain evidence="1">CL551</strain>
    </source>
</reference>
<keyword evidence="2" id="KW-1185">Reference proteome</keyword>
<gene>
    <name evidence="1" type="ORF">AMORRO_LOCUS13684</name>
</gene>
<dbReference type="OrthoDB" id="2013972at2759"/>
<proteinExistence type="predicted"/>
<dbReference type="EMBL" id="CAJVPV010024383">
    <property type="protein sequence ID" value="CAG8726319.1"/>
    <property type="molecule type" value="Genomic_DNA"/>
</dbReference>
<dbReference type="AlphaFoldDB" id="A0A9N9I9I1"/>